<accession>A0ABT0UML0</accession>
<dbReference type="Proteomes" id="UP001431429">
    <property type="component" value="Unassembled WGS sequence"/>
</dbReference>
<dbReference type="EMBL" id="JAMQAW010000011">
    <property type="protein sequence ID" value="MCM2389466.1"/>
    <property type="molecule type" value="Genomic_DNA"/>
</dbReference>
<evidence type="ECO:0000313" key="3">
    <source>
        <dbReference type="Proteomes" id="UP001431429"/>
    </source>
</evidence>
<feature type="compositionally biased region" description="Polar residues" evidence="1">
    <location>
        <begin position="113"/>
        <end position="123"/>
    </location>
</feature>
<gene>
    <name evidence="2" type="ORF">NBG84_14385</name>
</gene>
<evidence type="ECO:0000313" key="2">
    <source>
        <dbReference type="EMBL" id="MCM2389466.1"/>
    </source>
</evidence>
<keyword evidence="3" id="KW-1185">Reference proteome</keyword>
<organism evidence="2 3">
    <name type="scientific">Streptomyces albipurpureus</name>
    <dbReference type="NCBI Taxonomy" id="2897419"/>
    <lineage>
        <taxon>Bacteria</taxon>
        <taxon>Bacillati</taxon>
        <taxon>Actinomycetota</taxon>
        <taxon>Actinomycetes</taxon>
        <taxon>Kitasatosporales</taxon>
        <taxon>Streptomycetaceae</taxon>
        <taxon>Streptomyces</taxon>
    </lineage>
</organism>
<proteinExistence type="predicted"/>
<name>A0ABT0UML0_9ACTN</name>
<sequence>MTTQRSDSESSVRDASRELGISTRGMTEIRSHATDVYHLPEINAVARVRPITEAAHVTKIVALLRWLTGRGFPAVEPLAPPVTTTAHIVTFWVHYPQRDTPPPAHATDRPAHLSTTHLTQVRR</sequence>
<feature type="compositionally biased region" description="Basic and acidic residues" evidence="1">
    <location>
        <begin position="1"/>
        <end position="17"/>
    </location>
</feature>
<evidence type="ECO:0000256" key="1">
    <source>
        <dbReference type="SAM" id="MobiDB-lite"/>
    </source>
</evidence>
<comment type="caution">
    <text evidence="2">The sequence shown here is derived from an EMBL/GenBank/DDBJ whole genome shotgun (WGS) entry which is preliminary data.</text>
</comment>
<dbReference type="RefSeq" id="WP_250919814.1">
    <property type="nucleotide sequence ID" value="NZ_JAMQAW010000011.1"/>
</dbReference>
<protein>
    <submittedName>
        <fullName evidence="2">Uncharacterized protein</fullName>
    </submittedName>
</protein>
<feature type="region of interest" description="Disordered" evidence="1">
    <location>
        <begin position="1"/>
        <end position="24"/>
    </location>
</feature>
<feature type="region of interest" description="Disordered" evidence="1">
    <location>
        <begin position="99"/>
        <end position="123"/>
    </location>
</feature>
<reference evidence="2" key="1">
    <citation type="submission" date="2022-06" db="EMBL/GenBank/DDBJ databases">
        <title>Genome public.</title>
        <authorList>
            <person name="Sun Q."/>
        </authorList>
    </citation>
    <scope>NUCLEOTIDE SEQUENCE</scope>
    <source>
        <strain evidence="2">CWNU-1</strain>
    </source>
</reference>